<evidence type="ECO:0000256" key="1">
    <source>
        <dbReference type="SAM" id="MobiDB-lite"/>
    </source>
</evidence>
<keyword evidence="3" id="KW-1185">Reference proteome</keyword>
<comment type="caution">
    <text evidence="2">The sequence shown here is derived from an EMBL/GenBank/DDBJ whole genome shotgun (WGS) entry which is preliminary data.</text>
</comment>
<evidence type="ECO:0000313" key="3">
    <source>
        <dbReference type="Proteomes" id="UP001187192"/>
    </source>
</evidence>
<feature type="region of interest" description="Disordered" evidence="1">
    <location>
        <begin position="101"/>
        <end position="140"/>
    </location>
</feature>
<gene>
    <name evidence="2" type="ORF">TIFTF001_005592</name>
</gene>
<accession>A0AA87ZFB7</accession>
<name>A0AA87ZFB7_FICCA</name>
<organism evidence="2 3">
    <name type="scientific">Ficus carica</name>
    <name type="common">Common fig</name>
    <dbReference type="NCBI Taxonomy" id="3494"/>
    <lineage>
        <taxon>Eukaryota</taxon>
        <taxon>Viridiplantae</taxon>
        <taxon>Streptophyta</taxon>
        <taxon>Embryophyta</taxon>
        <taxon>Tracheophyta</taxon>
        <taxon>Spermatophyta</taxon>
        <taxon>Magnoliopsida</taxon>
        <taxon>eudicotyledons</taxon>
        <taxon>Gunneridae</taxon>
        <taxon>Pentapetalae</taxon>
        <taxon>rosids</taxon>
        <taxon>fabids</taxon>
        <taxon>Rosales</taxon>
        <taxon>Moraceae</taxon>
        <taxon>Ficeae</taxon>
        <taxon>Ficus</taxon>
    </lineage>
</organism>
<dbReference type="Proteomes" id="UP001187192">
    <property type="component" value="Unassembled WGS sequence"/>
</dbReference>
<sequence>MGSRPPLPRVREIWVRFATPHPAELPGGEEAGEAVELGGLDARRPDAGVLVAEEDLAVVELDGANELLGRPEIRPGEPELQVAAAAPARLAAAAIVLETSGGGGSLRKLSRGSPEETVMEEDEDEGYVKLNGSSLELAMD</sequence>
<dbReference type="AlphaFoldDB" id="A0AA87ZFB7"/>
<protein>
    <submittedName>
        <fullName evidence="2">Uncharacterized protein</fullName>
    </submittedName>
</protein>
<reference evidence="2" key="1">
    <citation type="submission" date="2023-07" db="EMBL/GenBank/DDBJ databases">
        <title>draft genome sequence of fig (Ficus carica).</title>
        <authorList>
            <person name="Takahashi T."/>
            <person name="Nishimura K."/>
        </authorList>
    </citation>
    <scope>NUCLEOTIDE SEQUENCE</scope>
</reference>
<evidence type="ECO:0000313" key="2">
    <source>
        <dbReference type="EMBL" id="GMN35879.1"/>
    </source>
</evidence>
<dbReference type="EMBL" id="BTGU01000005">
    <property type="protein sequence ID" value="GMN35879.1"/>
    <property type="molecule type" value="Genomic_DNA"/>
</dbReference>
<proteinExistence type="predicted"/>